<keyword evidence="2" id="KW-0805">Transcription regulation</keyword>
<gene>
    <name evidence="5" type="ORF">C7Y72_12050</name>
</gene>
<organism evidence="5 6">
    <name type="scientific">Paraconexibacter algicola</name>
    <dbReference type="NCBI Taxonomy" id="2133960"/>
    <lineage>
        <taxon>Bacteria</taxon>
        <taxon>Bacillati</taxon>
        <taxon>Actinomycetota</taxon>
        <taxon>Thermoleophilia</taxon>
        <taxon>Solirubrobacterales</taxon>
        <taxon>Paraconexibacteraceae</taxon>
        <taxon>Paraconexibacter</taxon>
    </lineage>
</organism>
<dbReference type="SUPFAM" id="SSF46785">
    <property type="entry name" value="Winged helix' DNA-binding domain"/>
    <property type="match status" value="1"/>
</dbReference>
<comment type="similarity">
    <text evidence="1">Belongs to the BlaI transcriptional regulatory family.</text>
</comment>
<dbReference type="Proteomes" id="UP000240739">
    <property type="component" value="Unassembled WGS sequence"/>
</dbReference>
<sequence length="130" mass="15088">MPQERLPELHELEREVMSEVWSRGESTVREVLDGLNARAEKTRAYTTVMTVMSRLAEKDLLVRRRSGKTDHYTAALSRADYHERRAAGEVADLIDEYGDKVLVHFARSIQQLDPERRRELRRLAGKKPKS</sequence>
<evidence type="ECO:0000256" key="3">
    <source>
        <dbReference type="ARBA" id="ARBA00023125"/>
    </source>
</evidence>
<reference evidence="5 6" key="1">
    <citation type="submission" date="2018-03" db="EMBL/GenBank/DDBJ databases">
        <title>Aquarubrobacter algicola gen. nov., sp. nov., a novel actinobacterium isolated from shallow eutrophic lake during the end of cyanobacterial harmful algal blooms.</title>
        <authorList>
            <person name="Chun S.J."/>
        </authorList>
    </citation>
    <scope>NUCLEOTIDE SEQUENCE [LARGE SCALE GENOMIC DNA]</scope>
    <source>
        <strain evidence="5 6">Seoho-28</strain>
    </source>
</reference>
<keyword evidence="6" id="KW-1185">Reference proteome</keyword>
<comment type="caution">
    <text evidence="5">The sequence shown here is derived from an EMBL/GenBank/DDBJ whole genome shotgun (WGS) entry which is preliminary data.</text>
</comment>
<dbReference type="AlphaFoldDB" id="A0A2T4UM76"/>
<keyword evidence="4" id="KW-0804">Transcription</keyword>
<evidence type="ECO:0008006" key="7">
    <source>
        <dbReference type="Google" id="ProtNLM"/>
    </source>
</evidence>
<dbReference type="GO" id="GO:0045892">
    <property type="term" value="P:negative regulation of DNA-templated transcription"/>
    <property type="evidence" value="ECO:0007669"/>
    <property type="project" value="InterPro"/>
</dbReference>
<evidence type="ECO:0000256" key="4">
    <source>
        <dbReference type="ARBA" id="ARBA00023163"/>
    </source>
</evidence>
<keyword evidence="3" id="KW-0238">DNA-binding</keyword>
<dbReference type="EMBL" id="PYYB01000001">
    <property type="protein sequence ID" value="PTL60318.1"/>
    <property type="molecule type" value="Genomic_DNA"/>
</dbReference>
<dbReference type="InterPro" id="IPR005650">
    <property type="entry name" value="BlaI_family"/>
</dbReference>
<dbReference type="InterPro" id="IPR036388">
    <property type="entry name" value="WH-like_DNA-bd_sf"/>
</dbReference>
<dbReference type="Gene3D" id="1.10.10.10">
    <property type="entry name" value="Winged helix-like DNA-binding domain superfamily/Winged helix DNA-binding domain"/>
    <property type="match status" value="1"/>
</dbReference>
<evidence type="ECO:0000313" key="5">
    <source>
        <dbReference type="EMBL" id="PTL60318.1"/>
    </source>
</evidence>
<evidence type="ECO:0000256" key="1">
    <source>
        <dbReference type="ARBA" id="ARBA00011046"/>
    </source>
</evidence>
<dbReference type="RefSeq" id="WP_107568963.1">
    <property type="nucleotide sequence ID" value="NZ_PYYB01000001.1"/>
</dbReference>
<name>A0A2T4UM76_9ACTN</name>
<dbReference type="OrthoDB" id="9813987at2"/>
<dbReference type="Pfam" id="PF03965">
    <property type="entry name" value="Penicillinase_R"/>
    <property type="match status" value="1"/>
</dbReference>
<accession>A0A2T4UM76</accession>
<proteinExistence type="inferred from homology"/>
<protein>
    <recommendedName>
        <fullName evidence="7">BlaI/MecI/CopY family transcriptional regulator</fullName>
    </recommendedName>
</protein>
<dbReference type="PIRSF" id="PIRSF019455">
    <property type="entry name" value="CopR_AtkY"/>
    <property type="match status" value="1"/>
</dbReference>
<dbReference type="GO" id="GO:0003677">
    <property type="term" value="F:DNA binding"/>
    <property type="evidence" value="ECO:0007669"/>
    <property type="project" value="UniProtKB-KW"/>
</dbReference>
<evidence type="ECO:0000313" key="6">
    <source>
        <dbReference type="Proteomes" id="UP000240739"/>
    </source>
</evidence>
<evidence type="ECO:0000256" key="2">
    <source>
        <dbReference type="ARBA" id="ARBA00023015"/>
    </source>
</evidence>
<dbReference type="InterPro" id="IPR036390">
    <property type="entry name" value="WH_DNA-bd_sf"/>
</dbReference>